<feature type="transmembrane region" description="Helical" evidence="8">
    <location>
        <begin position="321"/>
        <end position="347"/>
    </location>
</feature>
<comment type="subcellular location">
    <subcellularLocation>
        <location evidence="8">Cell membrane</location>
        <topology evidence="8">Multi-pass membrane protein</topology>
    </subcellularLocation>
    <subcellularLocation>
        <location evidence="1">Membrane</location>
        <topology evidence="1">Multi-pass membrane protein</topology>
    </subcellularLocation>
</comment>
<dbReference type="GO" id="GO:0097272">
    <property type="term" value="P:ammonium homeostasis"/>
    <property type="evidence" value="ECO:0007669"/>
    <property type="project" value="TreeGrafter"/>
</dbReference>
<dbReference type="GO" id="GO:0005886">
    <property type="term" value="C:plasma membrane"/>
    <property type="evidence" value="ECO:0007669"/>
    <property type="project" value="UniProtKB-SubCell"/>
</dbReference>
<keyword evidence="7 8" id="KW-0924">Ammonia transport</keyword>
<reference evidence="13" key="3">
    <citation type="submission" date="2023-06" db="EMBL/GenBank/DDBJ databases">
        <title>Pangenomics reveal diversification of enzyme families and niche specialization in globally abundant SAR202 bacteria.</title>
        <authorList>
            <person name="Saw J.H.W."/>
        </authorList>
    </citation>
    <scope>NUCLEOTIDE SEQUENCE [LARGE SCALE GENOMIC DNA]</scope>
    <source>
        <strain evidence="13">JH1073</strain>
    </source>
</reference>
<evidence type="ECO:0000313" key="14">
    <source>
        <dbReference type="Proteomes" id="UP001321249"/>
    </source>
</evidence>
<evidence type="ECO:0000256" key="2">
    <source>
        <dbReference type="ARBA" id="ARBA00005887"/>
    </source>
</evidence>
<feature type="transmembrane region" description="Helical" evidence="8">
    <location>
        <begin position="267"/>
        <end position="284"/>
    </location>
</feature>
<dbReference type="InterPro" id="IPR029020">
    <property type="entry name" value="Ammonium/urea_transptr"/>
</dbReference>
<dbReference type="RefSeq" id="WP_342824842.1">
    <property type="nucleotide sequence ID" value="NZ_CP046146.1"/>
</dbReference>
<dbReference type="InterPro" id="IPR018047">
    <property type="entry name" value="Ammonium_transpt_CS"/>
</dbReference>
<feature type="transmembrane region" description="Helical" evidence="8">
    <location>
        <begin position="124"/>
        <end position="146"/>
    </location>
</feature>
<evidence type="ECO:0000313" key="11">
    <source>
        <dbReference type="EMBL" id="MDG0866958.1"/>
    </source>
</evidence>
<evidence type="ECO:0000313" key="12">
    <source>
        <dbReference type="EMBL" id="WFG38375.1"/>
    </source>
</evidence>
<evidence type="ECO:0000313" key="13">
    <source>
        <dbReference type="Proteomes" id="UP001219901"/>
    </source>
</evidence>
<keyword evidence="3 8" id="KW-0813">Transport</keyword>
<keyword evidence="5 8" id="KW-1133">Transmembrane helix</keyword>
<name>A0AAJ6CU66_9CHLR</name>
<keyword evidence="6 8" id="KW-0472">Membrane</keyword>
<evidence type="ECO:0000256" key="5">
    <source>
        <dbReference type="ARBA" id="ARBA00022989"/>
    </source>
</evidence>
<dbReference type="FunFam" id="1.10.3430.10:FF:000008">
    <property type="entry name" value="Ammonium transporter"/>
    <property type="match status" value="1"/>
</dbReference>
<organism evidence="12 13">
    <name type="scientific">Candidatus Lucifugimonas marina</name>
    <dbReference type="NCBI Taxonomy" id="3038979"/>
    <lineage>
        <taxon>Bacteria</taxon>
        <taxon>Bacillati</taxon>
        <taxon>Chloroflexota</taxon>
        <taxon>Dehalococcoidia</taxon>
        <taxon>SAR202 cluster</taxon>
        <taxon>Candidatus Lucifugimonadales</taxon>
        <taxon>Candidatus Lucifugimonadaceae</taxon>
        <taxon>Candidatus Lucifugimonas</taxon>
    </lineage>
</organism>
<dbReference type="NCBIfam" id="TIGR00836">
    <property type="entry name" value="amt"/>
    <property type="match status" value="1"/>
</dbReference>
<dbReference type="PROSITE" id="PS01219">
    <property type="entry name" value="AMMONIUM_TRANSP"/>
    <property type="match status" value="1"/>
</dbReference>
<keyword evidence="4 8" id="KW-0812">Transmembrane</keyword>
<feature type="transmembrane region" description="Helical" evidence="8">
    <location>
        <begin position="233"/>
        <end position="260"/>
    </location>
</feature>
<accession>A0AAJ6CU66</accession>
<dbReference type="InterPro" id="IPR001905">
    <property type="entry name" value="Ammonium_transpt"/>
</dbReference>
<feature type="transmembrane region" description="Helical" evidence="8">
    <location>
        <begin position="166"/>
        <end position="185"/>
    </location>
</feature>
<feature type="region of interest" description="Disordered" evidence="9">
    <location>
        <begin position="412"/>
        <end position="442"/>
    </location>
</feature>
<feature type="compositionally biased region" description="Low complexity" evidence="9">
    <location>
        <begin position="415"/>
        <end position="433"/>
    </location>
</feature>
<dbReference type="Gene3D" id="1.10.3430.10">
    <property type="entry name" value="Ammonium transporter AmtB like domains"/>
    <property type="match status" value="1"/>
</dbReference>
<feature type="transmembrane region" description="Helical" evidence="8">
    <location>
        <begin position="6"/>
        <end position="30"/>
    </location>
</feature>
<feature type="transmembrane region" description="Helical" evidence="8">
    <location>
        <begin position="51"/>
        <end position="69"/>
    </location>
</feature>
<feature type="domain" description="Ammonium transporter AmtB-like" evidence="10">
    <location>
        <begin position="11"/>
        <end position="411"/>
    </location>
</feature>
<sequence length="442" mass="45719">MEYNPIHLDIVWVLFATVLVFLMQAGFAMLEAGATRAKNAANIIMKNVMDISIGSLVFWMIGFGFMFGANESGLIGTSNFFLSDIDPSTDTGMFDFSFFIFQTVFAATAATIISGAVSERTKFGAYLIYTIAVTAVIYPIFGSWVWGGGWLSELGDNGFMDFAGSTVVHSVGGWAALAGAIVVGPRLGKFTADKSPVAIPGHSITLAALGVFILWFGWFGFNAGSTVSGNDVSIAIIAVTTNLAAAAGAVGAMALSYILWKRFDASMTLNGVIGGLVAITAGTANMSPAMAVITGLIGGFVVVAAVVLLERKMKVDDPVGAIAVHGFAGAWGTIAVGLFASASYGGVDGLFFGGGAGQLIVQITGVVAAFAFVFPTSFIVFKAIDMTIGMRASDEDQIRGLDISEHEAAGYPDFAPSIPLSSSSASPVPSGAAVDEPTKIDS</sequence>
<comment type="similarity">
    <text evidence="2 8">Belongs to the ammonia transporter channel (TC 1.A.11.2) family.</text>
</comment>
<evidence type="ECO:0000256" key="7">
    <source>
        <dbReference type="ARBA" id="ARBA00023177"/>
    </source>
</evidence>
<dbReference type="EMBL" id="CP046147">
    <property type="protein sequence ID" value="WFG38375.1"/>
    <property type="molecule type" value="Genomic_DNA"/>
</dbReference>
<feature type="transmembrane region" description="Helical" evidence="8">
    <location>
        <begin position="290"/>
        <end position="309"/>
    </location>
</feature>
<dbReference type="GO" id="GO:0008519">
    <property type="term" value="F:ammonium channel activity"/>
    <property type="evidence" value="ECO:0007669"/>
    <property type="project" value="InterPro"/>
</dbReference>
<protein>
    <recommendedName>
        <fullName evidence="8">Ammonium transporter</fullName>
    </recommendedName>
</protein>
<dbReference type="Proteomes" id="UP001219901">
    <property type="component" value="Chromosome"/>
</dbReference>
<keyword evidence="13" id="KW-1185">Reference proteome</keyword>
<dbReference type="SUPFAM" id="SSF111352">
    <property type="entry name" value="Ammonium transporter"/>
    <property type="match status" value="1"/>
</dbReference>
<evidence type="ECO:0000256" key="6">
    <source>
        <dbReference type="ARBA" id="ARBA00023136"/>
    </source>
</evidence>
<evidence type="ECO:0000256" key="9">
    <source>
        <dbReference type="SAM" id="MobiDB-lite"/>
    </source>
</evidence>
<evidence type="ECO:0000256" key="4">
    <source>
        <dbReference type="ARBA" id="ARBA00022692"/>
    </source>
</evidence>
<feature type="transmembrane region" description="Helical" evidence="8">
    <location>
        <begin position="96"/>
        <end position="117"/>
    </location>
</feature>
<evidence type="ECO:0000256" key="1">
    <source>
        <dbReference type="ARBA" id="ARBA00004141"/>
    </source>
</evidence>
<feature type="transmembrane region" description="Helical" evidence="8">
    <location>
        <begin position="197"/>
        <end position="221"/>
    </location>
</feature>
<dbReference type="PANTHER" id="PTHR11730">
    <property type="entry name" value="AMMONIUM TRANSPORTER"/>
    <property type="match status" value="1"/>
</dbReference>
<gene>
    <name evidence="12" type="primary">amt</name>
    <name evidence="11" type="ORF">GKO46_07720</name>
    <name evidence="12" type="ORF">GKO48_01725</name>
</gene>
<evidence type="ECO:0000256" key="3">
    <source>
        <dbReference type="ARBA" id="ARBA00022448"/>
    </source>
</evidence>
<dbReference type="AlphaFoldDB" id="A0AAJ6CU66"/>
<dbReference type="PANTHER" id="PTHR11730:SF6">
    <property type="entry name" value="AMMONIUM TRANSPORTER"/>
    <property type="match status" value="1"/>
</dbReference>
<proteinExistence type="inferred from homology"/>
<dbReference type="Proteomes" id="UP001321249">
    <property type="component" value="Unassembled WGS sequence"/>
</dbReference>
<reference evidence="13 14" key="1">
    <citation type="submission" date="2019-11" db="EMBL/GenBank/DDBJ databases">
        <authorList>
            <person name="Cho J.-C."/>
        </authorList>
    </citation>
    <scope>NUCLEOTIDE SEQUENCE [LARGE SCALE GENOMIC DNA]</scope>
    <source>
        <strain evidence="12 13">JH1073</strain>
        <strain evidence="11 14">JH702</strain>
    </source>
</reference>
<dbReference type="InterPro" id="IPR024041">
    <property type="entry name" value="NH4_transpt_AmtB-like_dom"/>
</dbReference>
<reference evidence="12" key="2">
    <citation type="journal article" date="2023" name="Nat. Commun.">
        <title>Cultivation of marine bacteria of the SAR202 clade.</title>
        <authorList>
            <person name="Lim Y."/>
            <person name="Seo J.H."/>
            <person name="Giovannoni S.J."/>
            <person name="Kang I."/>
            <person name="Cho J.C."/>
        </authorList>
    </citation>
    <scope>NUCLEOTIDE SEQUENCE</scope>
    <source>
        <strain evidence="12">JH1073</strain>
    </source>
</reference>
<evidence type="ECO:0000256" key="8">
    <source>
        <dbReference type="RuleBase" id="RU362002"/>
    </source>
</evidence>
<dbReference type="Pfam" id="PF00909">
    <property type="entry name" value="Ammonium_transp"/>
    <property type="match status" value="1"/>
</dbReference>
<feature type="transmembrane region" description="Helical" evidence="8">
    <location>
        <begin position="359"/>
        <end position="381"/>
    </location>
</feature>
<evidence type="ECO:0000259" key="10">
    <source>
        <dbReference type="Pfam" id="PF00909"/>
    </source>
</evidence>
<dbReference type="EMBL" id="WMBE01000002">
    <property type="protein sequence ID" value="MDG0866958.1"/>
    <property type="molecule type" value="Genomic_DNA"/>
</dbReference>